<dbReference type="SUPFAM" id="SSF52799">
    <property type="entry name" value="(Phosphotyrosine protein) phosphatases II"/>
    <property type="match status" value="1"/>
</dbReference>
<dbReference type="Proteomes" id="UP001595621">
    <property type="component" value="Unassembled WGS sequence"/>
</dbReference>
<name>A0ABV7GL58_9GAMM</name>
<dbReference type="CDD" id="cd14503">
    <property type="entry name" value="PTP-bact"/>
    <property type="match status" value="1"/>
</dbReference>
<sequence>MKKLTCAMLMLCSPLVLADITPSPQLQQIRAFKTNSPQLVTSGLPAASQFNELSQAGVDVVINLMPDSSNSEYQNEAELVEQAGMQYVYIPVDWKNPTQADLQAFFEVMDANKDKDILLHCLANYRASAFAYLYQLKQGNAVAMSEVMTPWGDDLARHPQWQKLIEDYQATLN</sequence>
<comment type="caution">
    <text evidence="2">The sequence shown here is derived from an EMBL/GenBank/DDBJ whole genome shotgun (WGS) entry which is preliminary data.</text>
</comment>
<feature type="signal peptide" evidence="1">
    <location>
        <begin position="1"/>
        <end position="18"/>
    </location>
</feature>
<organism evidence="2 3">
    <name type="scientific">Shewanella submarina</name>
    <dbReference type="NCBI Taxonomy" id="2016376"/>
    <lineage>
        <taxon>Bacteria</taxon>
        <taxon>Pseudomonadati</taxon>
        <taxon>Pseudomonadota</taxon>
        <taxon>Gammaproteobacteria</taxon>
        <taxon>Alteromonadales</taxon>
        <taxon>Shewanellaceae</taxon>
        <taxon>Shewanella</taxon>
    </lineage>
</organism>
<dbReference type="EMBL" id="JBHRTD010000022">
    <property type="protein sequence ID" value="MFC3140919.1"/>
    <property type="molecule type" value="Genomic_DNA"/>
</dbReference>
<reference evidence="3" key="1">
    <citation type="journal article" date="2019" name="Int. J. Syst. Evol. Microbiol.">
        <title>The Global Catalogue of Microorganisms (GCM) 10K type strain sequencing project: providing services to taxonomists for standard genome sequencing and annotation.</title>
        <authorList>
            <consortium name="The Broad Institute Genomics Platform"/>
            <consortium name="The Broad Institute Genome Sequencing Center for Infectious Disease"/>
            <person name="Wu L."/>
            <person name="Ma J."/>
        </authorList>
    </citation>
    <scope>NUCLEOTIDE SEQUENCE [LARGE SCALE GENOMIC DNA]</scope>
    <source>
        <strain evidence="3">KCTC 52277</strain>
    </source>
</reference>
<proteinExistence type="predicted"/>
<dbReference type="InterPro" id="IPR029021">
    <property type="entry name" value="Prot-tyrosine_phosphatase-like"/>
</dbReference>
<feature type="chain" id="PRO_5046201781" evidence="1">
    <location>
        <begin position="19"/>
        <end position="173"/>
    </location>
</feature>
<dbReference type="Pfam" id="PF22785">
    <property type="entry name" value="Tc-R-P"/>
    <property type="match status" value="1"/>
</dbReference>
<evidence type="ECO:0000313" key="3">
    <source>
        <dbReference type="Proteomes" id="UP001595621"/>
    </source>
</evidence>
<accession>A0ABV7GL58</accession>
<protein>
    <submittedName>
        <fullName evidence="2">Protein tyrosine phosphatase family protein</fullName>
    </submittedName>
</protein>
<evidence type="ECO:0000256" key="1">
    <source>
        <dbReference type="SAM" id="SignalP"/>
    </source>
</evidence>
<dbReference type="Gene3D" id="3.90.190.10">
    <property type="entry name" value="Protein tyrosine phosphatase superfamily"/>
    <property type="match status" value="1"/>
</dbReference>
<evidence type="ECO:0000313" key="2">
    <source>
        <dbReference type="EMBL" id="MFC3140919.1"/>
    </source>
</evidence>
<dbReference type="RefSeq" id="WP_248937756.1">
    <property type="nucleotide sequence ID" value="NZ_JAKILF010000013.1"/>
</dbReference>
<keyword evidence="3" id="KW-1185">Reference proteome</keyword>
<keyword evidence="1" id="KW-0732">Signal</keyword>
<gene>
    <name evidence="2" type="ORF">ACFOE0_22465</name>
</gene>